<dbReference type="GO" id="GO:0006083">
    <property type="term" value="P:acetate metabolic process"/>
    <property type="evidence" value="ECO:0007669"/>
    <property type="project" value="TreeGrafter"/>
</dbReference>
<dbReference type="AlphaFoldDB" id="G0S0H4"/>
<comment type="similarity">
    <text evidence="5">Belongs to the acetokinase family.</text>
</comment>
<dbReference type="KEGG" id="cthr:CTHT_0010030"/>
<proteinExistence type="inferred from homology"/>
<dbReference type="UniPathway" id="UPA00340">
    <property type="reaction ID" value="UER00458"/>
</dbReference>
<dbReference type="PANTHER" id="PTHR21060:SF15">
    <property type="entry name" value="ACETATE KINASE-RELATED"/>
    <property type="match status" value="1"/>
</dbReference>
<keyword evidence="3 5" id="KW-0418">Kinase</keyword>
<dbReference type="NCBIfam" id="TIGR00016">
    <property type="entry name" value="ackA"/>
    <property type="match status" value="1"/>
</dbReference>
<dbReference type="Pfam" id="PF00871">
    <property type="entry name" value="Acetate_kinase"/>
    <property type="match status" value="1"/>
</dbReference>
<dbReference type="GO" id="GO:0008776">
    <property type="term" value="F:acetate kinase activity"/>
    <property type="evidence" value="ECO:0007669"/>
    <property type="project" value="UniProtKB-UniRule"/>
</dbReference>
<dbReference type="EMBL" id="GL988037">
    <property type="protein sequence ID" value="EGS23335.1"/>
    <property type="molecule type" value="Genomic_DNA"/>
</dbReference>
<dbReference type="Proteomes" id="UP000008066">
    <property type="component" value="Unassembled WGS sequence"/>
</dbReference>
<accession>G0S0H4</accession>
<feature type="site" description="Transition state stabilizer" evidence="5">
    <location>
        <position position="258"/>
    </location>
</feature>
<name>G0S0H4_CHATD</name>
<dbReference type="InterPro" id="IPR043129">
    <property type="entry name" value="ATPase_NBD"/>
</dbReference>
<dbReference type="PROSITE" id="PS01075">
    <property type="entry name" value="ACETATE_KINASE_1"/>
    <property type="match status" value="1"/>
</dbReference>
<keyword evidence="4 5" id="KW-0067">ATP-binding</keyword>
<keyword evidence="2 5" id="KW-0547">Nucleotide-binding</keyword>
<dbReference type="PRINTS" id="PR00471">
    <property type="entry name" value="ACETATEKNASE"/>
</dbReference>
<dbReference type="InterPro" id="IPR004372">
    <property type="entry name" value="Ac/propionate_kinase"/>
</dbReference>
<dbReference type="STRING" id="759272.G0S0H4"/>
<feature type="binding site" evidence="5">
    <location>
        <position position="9"/>
    </location>
    <ligand>
        <name>Mg(2+)</name>
        <dbReference type="ChEBI" id="CHEBI:18420"/>
    </ligand>
</feature>
<evidence type="ECO:0000256" key="4">
    <source>
        <dbReference type="ARBA" id="ARBA00022840"/>
    </source>
</evidence>
<dbReference type="GO" id="GO:0006085">
    <property type="term" value="P:acetyl-CoA biosynthetic process"/>
    <property type="evidence" value="ECO:0007669"/>
    <property type="project" value="UniProtKB-UniRule"/>
</dbReference>
<dbReference type="Gene3D" id="3.30.420.40">
    <property type="match status" value="2"/>
</dbReference>
<feature type="binding site" evidence="5">
    <location>
        <position position="16"/>
    </location>
    <ligand>
        <name>ATP</name>
        <dbReference type="ChEBI" id="CHEBI:30616"/>
    </ligand>
</feature>
<sequence length="431" mass="47445">MRKIILAVNAGSSSVKVSIFAAEPDQFPVQLAEAQVSGLTSPPAKLKYLRNGEVIVNNRAAEEFSEEGGHKNVTDQNSAFNLILSVFLSDPDLPDLPSRDSISLVCHRIVHGGDYARPQLITDDTLHHLEDLADLAPLHNAPALEIVRWCIDELSPPAKNIACFDSQFHATIPEHIRTYAINPEVARKKGLRKYGFHGISYSFITRAVAEYLGKDRDKVNMIALHLGSGASACAIKAGKSWDTSMGLTPLAGLPGATRSGTLDPSLVFHYTSNVSRLSHLSTSHLHLTRAEAILNLDSGWKALTGTTDFGTITKNRDSNPSMRLAFDLFANRVANYIGSYYVALEGKVDALVFAGGIGERSAELRREIVKLVGCLGFEIDEERNEQIREEGVVVWDVGKEGENEKLKRVLVCRTDEQFEMVRMCMEEEGVW</sequence>
<dbReference type="GeneID" id="18255041"/>
<keyword evidence="7" id="KW-1185">Reference proteome</keyword>
<dbReference type="SUPFAM" id="SSF53067">
    <property type="entry name" value="Actin-like ATPase domain"/>
    <property type="match status" value="2"/>
</dbReference>
<comment type="pathway">
    <text evidence="5">Metabolic intermediate biosynthesis; acetyl-CoA biosynthesis; acetyl-CoA from acetate: step 1/2.</text>
</comment>
<reference evidence="6 7" key="1">
    <citation type="journal article" date="2011" name="Cell">
        <title>Insight into structure and assembly of the nuclear pore complex by utilizing the genome of a eukaryotic thermophile.</title>
        <authorList>
            <person name="Amlacher S."/>
            <person name="Sarges P."/>
            <person name="Flemming D."/>
            <person name="van Noort V."/>
            <person name="Kunze R."/>
            <person name="Devos D.P."/>
            <person name="Arumugam M."/>
            <person name="Bork P."/>
            <person name="Hurt E."/>
        </authorList>
    </citation>
    <scope>NUCLEOTIDE SEQUENCE [LARGE SCALE GENOMIC DNA]</scope>
    <source>
        <strain evidence="7">DSM 1495 / CBS 144.50 / IMI 039719</strain>
    </source>
</reference>
<feature type="binding site" evidence="5">
    <location>
        <begin position="225"/>
        <end position="229"/>
    </location>
    <ligand>
        <name>ATP</name>
        <dbReference type="ChEBI" id="CHEBI:30616"/>
    </ligand>
</feature>
<evidence type="ECO:0000313" key="6">
    <source>
        <dbReference type="EMBL" id="EGS23335.1"/>
    </source>
</evidence>
<protein>
    <recommendedName>
        <fullName evidence="5">Probable acetate kinase</fullName>
        <ecNumber evidence="5">2.7.2.1</ecNumber>
    </recommendedName>
    <alternativeName>
        <fullName evidence="5">Acetokinase</fullName>
    </alternativeName>
</protein>
<dbReference type="GO" id="GO:0005524">
    <property type="term" value="F:ATP binding"/>
    <property type="evidence" value="ECO:0007669"/>
    <property type="project" value="UniProtKB-KW"/>
</dbReference>
<dbReference type="PROSITE" id="PS01076">
    <property type="entry name" value="ACETATE_KINASE_2"/>
    <property type="match status" value="1"/>
</dbReference>
<comment type="cofactor">
    <cofactor evidence="5">
        <name>Mg(2+)</name>
        <dbReference type="ChEBI" id="CHEBI:18420"/>
    </cofactor>
</comment>
<evidence type="ECO:0000313" key="7">
    <source>
        <dbReference type="Proteomes" id="UP000008066"/>
    </source>
</evidence>
<keyword evidence="5" id="KW-0460">Magnesium</keyword>
<dbReference type="PIRSF" id="PIRSF000722">
    <property type="entry name" value="Acetate_prop_kin"/>
    <property type="match status" value="1"/>
</dbReference>
<dbReference type="OMA" id="HKYVSQR"/>
<dbReference type="InterPro" id="IPR000890">
    <property type="entry name" value="Aliphatic_acid_kin_short-chain"/>
</dbReference>
<evidence type="ECO:0000256" key="1">
    <source>
        <dbReference type="ARBA" id="ARBA00022679"/>
    </source>
</evidence>
<comment type="caution">
    <text evidence="5">Lacks conserved residue(s) required for the propagation of feature annotation.</text>
</comment>
<evidence type="ECO:0000256" key="3">
    <source>
        <dbReference type="ARBA" id="ARBA00022777"/>
    </source>
</evidence>
<dbReference type="RefSeq" id="XP_006691526.1">
    <property type="nucleotide sequence ID" value="XM_006691463.1"/>
</dbReference>
<dbReference type="EC" id="2.7.2.1" evidence="5"/>
<feature type="active site" description="Proton donor/acceptor" evidence="5">
    <location>
        <position position="165"/>
    </location>
</feature>
<feature type="binding site" evidence="5">
    <location>
        <position position="108"/>
    </location>
    <ligand>
        <name>substrate</name>
    </ligand>
</feature>
<dbReference type="eggNOG" id="ENOG502QSJJ">
    <property type="taxonomic scope" value="Eukaryota"/>
</dbReference>
<comment type="catalytic activity">
    <reaction evidence="5">
        <text>acetate + ATP = acetyl phosphate + ADP</text>
        <dbReference type="Rhea" id="RHEA:11352"/>
        <dbReference type="ChEBI" id="CHEBI:22191"/>
        <dbReference type="ChEBI" id="CHEBI:30089"/>
        <dbReference type="ChEBI" id="CHEBI:30616"/>
        <dbReference type="ChEBI" id="CHEBI:456216"/>
        <dbReference type="EC" id="2.7.2.1"/>
    </reaction>
</comment>
<evidence type="ECO:0000256" key="2">
    <source>
        <dbReference type="ARBA" id="ARBA00022741"/>
    </source>
</evidence>
<organism evidence="7">
    <name type="scientific">Chaetomium thermophilum (strain DSM 1495 / CBS 144.50 / IMI 039719)</name>
    <name type="common">Thermochaetoides thermophila</name>
    <dbReference type="NCBI Taxonomy" id="759272"/>
    <lineage>
        <taxon>Eukaryota</taxon>
        <taxon>Fungi</taxon>
        <taxon>Dikarya</taxon>
        <taxon>Ascomycota</taxon>
        <taxon>Pezizomycotina</taxon>
        <taxon>Sordariomycetes</taxon>
        <taxon>Sordariomycetidae</taxon>
        <taxon>Sordariales</taxon>
        <taxon>Chaetomiaceae</taxon>
        <taxon>Thermochaetoides</taxon>
    </lineage>
</organism>
<dbReference type="OrthoDB" id="67445at2759"/>
<keyword evidence="1 5" id="KW-0808">Transferase</keyword>
<dbReference type="InterPro" id="IPR023865">
    <property type="entry name" value="Aliphatic_acid_kinase_CS"/>
</dbReference>
<dbReference type="HAMAP" id="MF_00020">
    <property type="entry name" value="Acetate_kinase"/>
    <property type="match status" value="1"/>
</dbReference>
<dbReference type="PANTHER" id="PTHR21060">
    <property type="entry name" value="ACETATE KINASE"/>
    <property type="match status" value="1"/>
</dbReference>
<dbReference type="GO" id="GO:0000287">
    <property type="term" value="F:magnesium ion binding"/>
    <property type="evidence" value="ECO:0007669"/>
    <property type="project" value="UniProtKB-UniRule"/>
</dbReference>
<feature type="binding site" evidence="5">
    <location>
        <position position="416"/>
    </location>
    <ligand>
        <name>Mg(2+)</name>
        <dbReference type="ChEBI" id="CHEBI:18420"/>
    </ligand>
</feature>
<gene>
    <name evidence="6" type="ORF">CTHT_0010030</name>
</gene>
<dbReference type="HOGENOM" id="CLU_020352_1_0_1"/>
<evidence type="ECO:0000256" key="5">
    <source>
        <dbReference type="HAMAP-Rule" id="MF_03131"/>
    </source>
</evidence>
<feature type="site" description="Transition state stabilizer" evidence="5">
    <location>
        <position position="197"/>
    </location>
</feature>
<keyword evidence="5" id="KW-0479">Metal-binding</keyword>